<organism evidence="1 2">
    <name type="scientific">Ameca splendens</name>
    <dbReference type="NCBI Taxonomy" id="208324"/>
    <lineage>
        <taxon>Eukaryota</taxon>
        <taxon>Metazoa</taxon>
        <taxon>Chordata</taxon>
        <taxon>Craniata</taxon>
        <taxon>Vertebrata</taxon>
        <taxon>Euteleostomi</taxon>
        <taxon>Actinopterygii</taxon>
        <taxon>Neopterygii</taxon>
        <taxon>Teleostei</taxon>
        <taxon>Neoteleostei</taxon>
        <taxon>Acanthomorphata</taxon>
        <taxon>Ovalentaria</taxon>
        <taxon>Atherinomorphae</taxon>
        <taxon>Cyprinodontiformes</taxon>
        <taxon>Goodeidae</taxon>
        <taxon>Ameca</taxon>
    </lineage>
</organism>
<dbReference type="EMBL" id="JAHRIP010050941">
    <property type="protein sequence ID" value="MEQ2300989.1"/>
    <property type="molecule type" value="Genomic_DNA"/>
</dbReference>
<evidence type="ECO:0000313" key="2">
    <source>
        <dbReference type="Proteomes" id="UP001469553"/>
    </source>
</evidence>
<protein>
    <submittedName>
        <fullName evidence="1">Uncharacterized protein</fullName>
    </submittedName>
</protein>
<dbReference type="Proteomes" id="UP001469553">
    <property type="component" value="Unassembled WGS sequence"/>
</dbReference>
<name>A0ABV0Z469_9TELE</name>
<reference evidence="1 2" key="1">
    <citation type="submission" date="2021-06" db="EMBL/GenBank/DDBJ databases">
        <authorList>
            <person name="Palmer J.M."/>
        </authorList>
    </citation>
    <scope>NUCLEOTIDE SEQUENCE [LARGE SCALE GENOMIC DNA]</scope>
    <source>
        <strain evidence="1 2">AS_MEX2019</strain>
        <tissue evidence="1">Muscle</tissue>
    </source>
</reference>
<evidence type="ECO:0000313" key="1">
    <source>
        <dbReference type="EMBL" id="MEQ2300989.1"/>
    </source>
</evidence>
<keyword evidence="2" id="KW-1185">Reference proteome</keyword>
<comment type="caution">
    <text evidence="1">The sequence shown here is derived from an EMBL/GenBank/DDBJ whole genome shotgun (WGS) entry which is preliminary data.</text>
</comment>
<sequence>MDPADKQKADVLDRWVQRQKEEAMRNLPTDLEVPTISFENKQNGGVYMECEPGEERSQISLEQKQDQRATLVRPQSWVQFGMDKYSSVFSTAESLPSFPWTIKHKESAQNPRNTASAQHFACPPSTTHLQEGTPRILLGLCGLLMKCFDPLWPDAS</sequence>
<gene>
    <name evidence="1" type="ORF">AMECASPLE_031466</name>
</gene>
<accession>A0ABV0Z469</accession>
<proteinExistence type="predicted"/>